<keyword evidence="9" id="KW-0325">Glycoprotein</keyword>
<evidence type="ECO:0000256" key="7">
    <source>
        <dbReference type="ARBA" id="ARBA00023136"/>
    </source>
</evidence>
<name>T1JNE2_STRMM</name>
<keyword evidence="15" id="KW-1185">Reference proteome</keyword>
<evidence type="ECO:0000256" key="6">
    <source>
        <dbReference type="ARBA" id="ARBA00023065"/>
    </source>
</evidence>
<dbReference type="InterPro" id="IPR052192">
    <property type="entry name" value="Insect_Ionotropic_Sensory_Rcpt"/>
</dbReference>
<evidence type="ECO:0000256" key="1">
    <source>
        <dbReference type="ARBA" id="ARBA00004651"/>
    </source>
</evidence>
<keyword evidence="2" id="KW-0813">Transport</keyword>
<evidence type="ECO:0000256" key="12">
    <source>
        <dbReference type="SAM" id="Phobius"/>
    </source>
</evidence>
<feature type="transmembrane region" description="Helical" evidence="12">
    <location>
        <begin position="267"/>
        <end position="291"/>
    </location>
</feature>
<dbReference type="Pfam" id="PF10613">
    <property type="entry name" value="Lig_chan-Glu_bd"/>
    <property type="match status" value="1"/>
</dbReference>
<evidence type="ECO:0000256" key="2">
    <source>
        <dbReference type="ARBA" id="ARBA00022448"/>
    </source>
</evidence>
<dbReference type="HOGENOM" id="CLU_037166_0_0_1"/>
<feature type="transmembrane region" description="Helical" evidence="12">
    <location>
        <begin position="235"/>
        <end position="255"/>
    </location>
</feature>
<evidence type="ECO:0000256" key="9">
    <source>
        <dbReference type="ARBA" id="ARBA00023180"/>
    </source>
</evidence>
<evidence type="ECO:0000256" key="11">
    <source>
        <dbReference type="ARBA" id="ARBA00023303"/>
    </source>
</evidence>
<dbReference type="SUPFAM" id="SSF53850">
    <property type="entry name" value="Periplasmic binding protein-like II"/>
    <property type="match status" value="1"/>
</dbReference>
<keyword evidence="11" id="KW-0407">Ion channel</keyword>
<accession>T1JNE2</accession>
<keyword evidence="7 12" id="KW-0472">Membrane</keyword>
<dbReference type="EMBL" id="JH431613">
    <property type="status" value="NOT_ANNOTATED_CDS"/>
    <property type="molecule type" value="Genomic_DNA"/>
</dbReference>
<evidence type="ECO:0000313" key="14">
    <source>
        <dbReference type="EnsemblMetazoa" id="SMAR015371-PA"/>
    </source>
</evidence>
<organism evidence="14 15">
    <name type="scientific">Strigamia maritima</name>
    <name type="common">European centipede</name>
    <name type="synonym">Geophilus maritimus</name>
    <dbReference type="NCBI Taxonomy" id="126957"/>
    <lineage>
        <taxon>Eukaryota</taxon>
        <taxon>Metazoa</taxon>
        <taxon>Ecdysozoa</taxon>
        <taxon>Arthropoda</taxon>
        <taxon>Myriapoda</taxon>
        <taxon>Chilopoda</taxon>
        <taxon>Pleurostigmophora</taxon>
        <taxon>Geophilomorpha</taxon>
        <taxon>Linotaeniidae</taxon>
        <taxon>Strigamia</taxon>
    </lineage>
</organism>
<dbReference type="PANTHER" id="PTHR42643:SF36">
    <property type="entry name" value="IONOTROPIC RECEPTOR 84A"/>
    <property type="match status" value="1"/>
</dbReference>
<keyword evidence="10" id="KW-1071">Ligand-gated ion channel</keyword>
<dbReference type="STRING" id="126957.T1JNE2"/>
<keyword evidence="5 12" id="KW-1133">Transmembrane helix</keyword>
<dbReference type="AlphaFoldDB" id="T1JNE2"/>
<dbReference type="InterPro" id="IPR019594">
    <property type="entry name" value="Glu/Gly-bd"/>
</dbReference>
<reference evidence="14" key="2">
    <citation type="submission" date="2015-02" db="UniProtKB">
        <authorList>
            <consortium name="EnsemblMetazoa"/>
        </authorList>
    </citation>
    <scope>IDENTIFICATION</scope>
</reference>
<evidence type="ECO:0000259" key="13">
    <source>
        <dbReference type="Pfam" id="PF10613"/>
    </source>
</evidence>
<feature type="transmembrane region" description="Helical" evidence="12">
    <location>
        <begin position="437"/>
        <end position="457"/>
    </location>
</feature>
<feature type="transmembrane region" description="Helical" evidence="12">
    <location>
        <begin position="205"/>
        <end position="223"/>
    </location>
</feature>
<proteinExistence type="predicted"/>
<dbReference type="GO" id="GO:0005886">
    <property type="term" value="C:plasma membrane"/>
    <property type="evidence" value="ECO:0007669"/>
    <property type="project" value="UniProtKB-SubCell"/>
</dbReference>
<feature type="domain" description="Ionotropic glutamate receptor L-glutamate and glycine-binding" evidence="13">
    <location>
        <begin position="99"/>
        <end position="184"/>
    </location>
</feature>
<keyword evidence="4 12" id="KW-0812">Transmembrane</keyword>
<dbReference type="eggNOG" id="KOG1052">
    <property type="taxonomic scope" value="Eukaryota"/>
</dbReference>
<keyword evidence="6" id="KW-0406">Ion transport</keyword>
<evidence type="ECO:0000256" key="8">
    <source>
        <dbReference type="ARBA" id="ARBA00023170"/>
    </source>
</evidence>
<evidence type="ECO:0000256" key="10">
    <source>
        <dbReference type="ARBA" id="ARBA00023286"/>
    </source>
</evidence>
<dbReference type="PhylomeDB" id="T1JNE2"/>
<evidence type="ECO:0000256" key="4">
    <source>
        <dbReference type="ARBA" id="ARBA00022692"/>
    </source>
</evidence>
<protein>
    <recommendedName>
        <fullName evidence="13">Ionotropic glutamate receptor L-glutamate and glycine-binding domain-containing protein</fullName>
    </recommendedName>
</protein>
<reference evidence="15" key="1">
    <citation type="submission" date="2011-05" db="EMBL/GenBank/DDBJ databases">
        <authorList>
            <person name="Richards S.R."/>
            <person name="Qu J."/>
            <person name="Jiang H."/>
            <person name="Jhangiani S.N."/>
            <person name="Agravi P."/>
            <person name="Goodspeed R."/>
            <person name="Gross S."/>
            <person name="Mandapat C."/>
            <person name="Jackson L."/>
            <person name="Mathew T."/>
            <person name="Pu L."/>
            <person name="Thornton R."/>
            <person name="Saada N."/>
            <person name="Wilczek-Boney K.B."/>
            <person name="Lee S."/>
            <person name="Kovar C."/>
            <person name="Wu Y."/>
            <person name="Scherer S.E."/>
            <person name="Worley K.C."/>
            <person name="Muzny D.M."/>
            <person name="Gibbs R."/>
        </authorList>
    </citation>
    <scope>NUCLEOTIDE SEQUENCE</scope>
    <source>
        <strain evidence="15">Brora</strain>
    </source>
</reference>
<keyword evidence="8" id="KW-0675">Receptor</keyword>
<dbReference type="EnsemblMetazoa" id="SMAR015371-RA">
    <property type="protein sequence ID" value="SMAR015371-PA"/>
    <property type="gene ID" value="SMAR015371"/>
</dbReference>
<dbReference type="GO" id="GO:0015276">
    <property type="term" value="F:ligand-gated monoatomic ion channel activity"/>
    <property type="evidence" value="ECO:0007669"/>
    <property type="project" value="InterPro"/>
</dbReference>
<keyword evidence="3" id="KW-1003">Cell membrane</keyword>
<evidence type="ECO:0000313" key="15">
    <source>
        <dbReference type="Proteomes" id="UP000014500"/>
    </source>
</evidence>
<comment type="subcellular location">
    <subcellularLocation>
        <location evidence="1">Cell membrane</location>
        <topology evidence="1">Multi-pass membrane protein</topology>
    </subcellularLocation>
</comment>
<evidence type="ECO:0000256" key="5">
    <source>
        <dbReference type="ARBA" id="ARBA00022989"/>
    </source>
</evidence>
<sequence length="467" mass="53456">MESGSVVRCALSLFKIQYQKRHFIEICYLGYKWLRIDNAKNSFLLLNCDNQSVSYAQIGYFLTIRNIQIDNESQCLPREMRISVVDFPLDTILTYRNKSLTVEVGGYFGQILNIFETQLNISLKLIASKTNQFGALINGSWIGMIDDLIQGKADIATGVSMTSQRGDYVRFSPTIYSKQFDIIYWKLDQFEWNFNFYFQPCKIELWLAIIAVSLIVVLLKVFESFILRQKPFESCFLNFIYELPLCWPIVLQGNLHSYSFKSTKLVFGIYIGFSMLVLIYYNSILTSLLAIPDTKIPFNSLDDMFDNTNYLPVILKGSNLEEIFLKSKYENMSVLRVDTLAGGIESVSRGKYGIIQSLQAVQYLIGNNCSFAVAPHYLKKEPVAFAYSKQFSHKEYFDSTILLLKQYGILSAEFKRVYSDQQKCSASSFNTVSFGQIIGLFTFIMSAIIISLIFGILELISVKVNLK</sequence>
<dbReference type="Proteomes" id="UP000014500">
    <property type="component" value="Unassembled WGS sequence"/>
</dbReference>
<dbReference type="PANTHER" id="PTHR42643">
    <property type="entry name" value="IONOTROPIC RECEPTOR 20A-RELATED"/>
    <property type="match status" value="1"/>
</dbReference>
<dbReference type="Gene3D" id="3.40.190.10">
    <property type="entry name" value="Periplasmic binding protein-like II"/>
    <property type="match status" value="3"/>
</dbReference>
<evidence type="ECO:0000256" key="3">
    <source>
        <dbReference type="ARBA" id="ARBA00022475"/>
    </source>
</evidence>